<reference evidence="3 4" key="1">
    <citation type="submission" date="2017-02" db="EMBL/GenBank/DDBJ databases">
        <authorList>
            <person name="Peterson S.W."/>
        </authorList>
    </citation>
    <scope>NUCLEOTIDE SEQUENCE [LARGE SCALE GENOMIC DNA]</scope>
    <source>
        <strain evidence="3 4">LSP_Lj1</strain>
    </source>
</reference>
<organism evidence="3 4">
    <name type="scientific">Luteococcus japonicus LSP_Lj1</name>
    <dbReference type="NCBI Taxonomy" id="1255658"/>
    <lineage>
        <taxon>Bacteria</taxon>
        <taxon>Bacillati</taxon>
        <taxon>Actinomycetota</taxon>
        <taxon>Actinomycetes</taxon>
        <taxon>Propionibacteriales</taxon>
        <taxon>Propionibacteriaceae</taxon>
        <taxon>Luteococcus</taxon>
    </lineage>
</organism>
<feature type="transmembrane region" description="Helical" evidence="1">
    <location>
        <begin position="33"/>
        <end position="53"/>
    </location>
</feature>
<accession>A0A1R4IZX5</accession>
<dbReference type="AlphaFoldDB" id="A0A1R4IZX5"/>
<name>A0A1R4IZX5_9ACTN</name>
<feature type="signal peptide" evidence="2">
    <location>
        <begin position="1"/>
        <end position="23"/>
    </location>
</feature>
<keyword evidence="1" id="KW-0812">Transmembrane</keyword>
<evidence type="ECO:0000256" key="2">
    <source>
        <dbReference type="SAM" id="SignalP"/>
    </source>
</evidence>
<evidence type="ECO:0008006" key="5">
    <source>
        <dbReference type="Google" id="ProtNLM"/>
    </source>
</evidence>
<keyword evidence="1" id="KW-0472">Membrane</keyword>
<protein>
    <recommendedName>
        <fullName evidence="5">PH domain-containing protein</fullName>
    </recommendedName>
</protein>
<evidence type="ECO:0000256" key="1">
    <source>
        <dbReference type="SAM" id="Phobius"/>
    </source>
</evidence>
<keyword evidence="2" id="KW-0732">Signal</keyword>
<gene>
    <name evidence="3" type="ORF">FM114_04700</name>
</gene>
<dbReference type="Proteomes" id="UP000188342">
    <property type="component" value="Unassembled WGS sequence"/>
</dbReference>
<evidence type="ECO:0000313" key="4">
    <source>
        <dbReference type="Proteomes" id="UP000188342"/>
    </source>
</evidence>
<sequence>MAICVALAACLTLAVLTSESSVAAPGAVAVLAFWVPFLLLPGLAPLVITWRVARRRQALVVDAAGIEEWATRHGRRERVAHYPWSEVELVRMVRGRHPRVGLQLTPSGHQRVLAQYSAMGGRMMRLADVLGPRLVLLSDYEGGPKVTVELLQQAHRDVTGWS</sequence>
<evidence type="ECO:0000313" key="3">
    <source>
        <dbReference type="EMBL" id="SJN25426.1"/>
    </source>
</evidence>
<feature type="chain" id="PRO_5012300450" description="PH domain-containing protein" evidence="2">
    <location>
        <begin position="24"/>
        <end position="162"/>
    </location>
</feature>
<keyword evidence="1" id="KW-1133">Transmembrane helix</keyword>
<dbReference type="EMBL" id="FUKQ01000018">
    <property type="protein sequence ID" value="SJN25426.1"/>
    <property type="molecule type" value="Genomic_DNA"/>
</dbReference>
<keyword evidence="4" id="KW-1185">Reference proteome</keyword>
<proteinExistence type="predicted"/>